<dbReference type="GO" id="GO:0016705">
    <property type="term" value="F:oxidoreductase activity, acting on paired donors, with incorporation or reduction of molecular oxygen"/>
    <property type="evidence" value="ECO:0007669"/>
    <property type="project" value="InterPro"/>
</dbReference>
<dbReference type="AlphaFoldDB" id="A0A384JU61"/>
<feature type="transmembrane region" description="Helical" evidence="8">
    <location>
        <begin position="12"/>
        <end position="32"/>
    </location>
</feature>
<evidence type="ECO:0000313" key="9">
    <source>
        <dbReference type="EMBL" id="ATZ53914.1"/>
    </source>
</evidence>
<gene>
    <name evidence="9" type="ORF">BCIN_09g06710</name>
</gene>
<dbReference type="Pfam" id="PF00067">
    <property type="entry name" value="p450"/>
    <property type="match status" value="1"/>
</dbReference>
<dbReference type="InterPro" id="IPR017972">
    <property type="entry name" value="Cyt_P450_CS"/>
</dbReference>
<name>A0A384JU61_BOTFB</name>
<keyword evidence="7" id="KW-0503">Monooxygenase</keyword>
<evidence type="ECO:0008006" key="11">
    <source>
        <dbReference type="Google" id="ProtNLM"/>
    </source>
</evidence>
<evidence type="ECO:0000313" key="10">
    <source>
        <dbReference type="Proteomes" id="UP000001798"/>
    </source>
</evidence>
<sequence>MVINAKSFEIIAFWFVNIFCLCQSKLLLFVAVQSSIMAGFSLFLGFILPVAAWISYVLYSLAVNYNKAKTTGLPIVILPIDSGNPLWMAVDTKILPYFKNLPFTKNFTRFNYRGWEIHDRYKAHQEIGDAFILVTPGKNWLQLCNAETLIDINARGKEFTRPTEMLAMLNVFGPNLGTTEGTQWQRHRKITATCFNENNNEIVWSEVIRQATGMRKYWSSKSSINTIGDDVRTLSLHVMSSAGFGKSYPYQGAEEESDTQGSANIRDALKLILDNCIALVVLGPKNLDKWWLPKSWKPLHEATVTFQNYMTDAYEEGKKAAADGNTHGNNLMNSLVRASQAESKEASSQGGLTEQEIYGNIFVFNFAGHDTTANTLAFGISMIATRPDVQDWIAEEINEVFGDQDPETSNYAEIFPRLKRCLAVTYETVRLFTPVAIVKTSGPEPRELKVNDSTHVLPPHTMIIPSYSAMHTHPRHWGSNSLAWEPSRWIIPASSPSNPATETFMEFPKANNPFIAWSGGVRVCPGRKFSQVEFVGVLVGLFKDYKVKPVQLEGESEEDAIERLKLLIKEDTGFRLLLQLLHPEKMFFKWEKRV</sequence>
<dbReference type="InterPro" id="IPR050121">
    <property type="entry name" value="Cytochrome_P450_monoxygenase"/>
</dbReference>
<protein>
    <recommendedName>
        <fullName evidence="11">Cytochrome P450</fullName>
    </recommendedName>
</protein>
<dbReference type="GO" id="GO:0020037">
    <property type="term" value="F:heme binding"/>
    <property type="evidence" value="ECO:0007669"/>
    <property type="project" value="InterPro"/>
</dbReference>
<feature type="binding site" description="axial binding residue" evidence="6">
    <location>
        <position position="524"/>
    </location>
    <ligand>
        <name>heme</name>
        <dbReference type="ChEBI" id="CHEBI:30413"/>
    </ligand>
    <ligandPart>
        <name>Fe</name>
        <dbReference type="ChEBI" id="CHEBI:18248"/>
    </ligandPart>
</feature>
<dbReference type="PRINTS" id="PR00463">
    <property type="entry name" value="EP450I"/>
</dbReference>
<evidence type="ECO:0000256" key="1">
    <source>
        <dbReference type="ARBA" id="ARBA00001971"/>
    </source>
</evidence>
<proteinExistence type="inferred from homology"/>
<keyword evidence="8" id="KW-0472">Membrane</keyword>
<dbReference type="OrthoDB" id="1470350at2759"/>
<reference evidence="9 10" key="3">
    <citation type="journal article" date="2017" name="Mol. Plant Pathol.">
        <title>A gapless genome sequence of the fungus Botrytis cinerea.</title>
        <authorList>
            <person name="Van Kan J.A."/>
            <person name="Stassen J.H."/>
            <person name="Mosbach A."/>
            <person name="Van Der Lee T.A."/>
            <person name="Faino L."/>
            <person name="Farmer A.D."/>
            <person name="Papasotiriou D.G."/>
            <person name="Zhou S."/>
            <person name="Seidl M.F."/>
            <person name="Cottam E."/>
            <person name="Edel D."/>
            <person name="Hahn M."/>
            <person name="Schwartz D.C."/>
            <person name="Dietrich R.A."/>
            <person name="Widdison S."/>
            <person name="Scalliet G."/>
        </authorList>
    </citation>
    <scope>NUCLEOTIDE SEQUENCE [LARGE SCALE GENOMIC DNA]</scope>
    <source>
        <strain evidence="9 10">B05.10</strain>
    </source>
</reference>
<evidence type="ECO:0000256" key="5">
    <source>
        <dbReference type="ARBA" id="ARBA00023026"/>
    </source>
</evidence>
<dbReference type="PRINTS" id="PR00385">
    <property type="entry name" value="P450"/>
</dbReference>
<dbReference type="PROSITE" id="PS00086">
    <property type="entry name" value="CYTOCHROME_P450"/>
    <property type="match status" value="1"/>
</dbReference>
<evidence type="ECO:0000256" key="3">
    <source>
        <dbReference type="ARBA" id="ARBA00022723"/>
    </source>
</evidence>
<keyword evidence="10" id="KW-1185">Reference proteome</keyword>
<organism evidence="9 10">
    <name type="scientific">Botryotinia fuckeliana (strain B05.10)</name>
    <name type="common">Noble rot fungus</name>
    <name type="synonym">Botrytis cinerea</name>
    <dbReference type="NCBI Taxonomy" id="332648"/>
    <lineage>
        <taxon>Eukaryota</taxon>
        <taxon>Fungi</taxon>
        <taxon>Dikarya</taxon>
        <taxon>Ascomycota</taxon>
        <taxon>Pezizomycotina</taxon>
        <taxon>Leotiomycetes</taxon>
        <taxon>Helotiales</taxon>
        <taxon>Sclerotiniaceae</taxon>
        <taxon>Botrytis</taxon>
    </lineage>
</organism>
<keyword evidence="5" id="KW-0843">Virulence</keyword>
<dbReference type="GO" id="GO:0004497">
    <property type="term" value="F:monooxygenase activity"/>
    <property type="evidence" value="ECO:0007669"/>
    <property type="project" value="UniProtKB-KW"/>
</dbReference>
<evidence type="ECO:0000256" key="7">
    <source>
        <dbReference type="RuleBase" id="RU000461"/>
    </source>
</evidence>
<evidence type="ECO:0000256" key="8">
    <source>
        <dbReference type="SAM" id="Phobius"/>
    </source>
</evidence>
<dbReference type="EMBL" id="CP009813">
    <property type="protein sequence ID" value="ATZ53914.1"/>
    <property type="molecule type" value="Genomic_DNA"/>
</dbReference>
<evidence type="ECO:0000256" key="4">
    <source>
        <dbReference type="ARBA" id="ARBA00023004"/>
    </source>
</evidence>
<evidence type="ECO:0000256" key="2">
    <source>
        <dbReference type="ARBA" id="ARBA00010617"/>
    </source>
</evidence>
<reference evidence="9 10" key="1">
    <citation type="journal article" date="2011" name="PLoS Genet.">
        <title>Genomic analysis of the necrotrophic fungal pathogens Sclerotinia sclerotiorum and Botrytis cinerea.</title>
        <authorList>
            <person name="Amselem J."/>
            <person name="Cuomo C.A."/>
            <person name="van Kan J.A."/>
            <person name="Viaud M."/>
            <person name="Benito E.P."/>
            <person name="Couloux A."/>
            <person name="Coutinho P.M."/>
            <person name="de Vries R.P."/>
            <person name="Dyer P.S."/>
            <person name="Fillinger S."/>
            <person name="Fournier E."/>
            <person name="Gout L."/>
            <person name="Hahn M."/>
            <person name="Kohn L."/>
            <person name="Lapalu N."/>
            <person name="Plummer K.M."/>
            <person name="Pradier J.M."/>
            <person name="Quevillon E."/>
            <person name="Sharon A."/>
            <person name="Simon A."/>
            <person name="ten Have A."/>
            <person name="Tudzynski B."/>
            <person name="Tudzynski P."/>
            <person name="Wincker P."/>
            <person name="Andrew M."/>
            <person name="Anthouard V."/>
            <person name="Beever R.E."/>
            <person name="Beffa R."/>
            <person name="Benoit I."/>
            <person name="Bouzid O."/>
            <person name="Brault B."/>
            <person name="Chen Z."/>
            <person name="Choquer M."/>
            <person name="Collemare J."/>
            <person name="Cotton P."/>
            <person name="Danchin E.G."/>
            <person name="Da Silva C."/>
            <person name="Gautier A."/>
            <person name="Giraud C."/>
            <person name="Giraud T."/>
            <person name="Gonzalez C."/>
            <person name="Grossetete S."/>
            <person name="Guldener U."/>
            <person name="Henrissat B."/>
            <person name="Howlett B.J."/>
            <person name="Kodira C."/>
            <person name="Kretschmer M."/>
            <person name="Lappartient A."/>
            <person name="Leroch M."/>
            <person name="Levis C."/>
            <person name="Mauceli E."/>
            <person name="Neuveglise C."/>
            <person name="Oeser B."/>
            <person name="Pearson M."/>
            <person name="Poulain J."/>
            <person name="Poussereau N."/>
            <person name="Quesneville H."/>
            <person name="Rascle C."/>
            <person name="Schumacher J."/>
            <person name="Segurens B."/>
            <person name="Sexton A."/>
            <person name="Silva E."/>
            <person name="Sirven C."/>
            <person name="Soanes D.M."/>
            <person name="Talbot N.J."/>
            <person name="Templeton M."/>
            <person name="Yandava C."/>
            <person name="Yarden O."/>
            <person name="Zeng Q."/>
            <person name="Rollins J.A."/>
            <person name="Lebrun M.H."/>
            <person name="Dickman M."/>
        </authorList>
    </citation>
    <scope>NUCLEOTIDE SEQUENCE [LARGE SCALE GENOMIC DNA]</scope>
    <source>
        <strain evidence="9 10">B05.10</strain>
    </source>
</reference>
<dbReference type="InterPro" id="IPR002401">
    <property type="entry name" value="Cyt_P450_E_grp-I"/>
</dbReference>
<keyword evidence="7" id="KW-0560">Oxidoreductase</keyword>
<dbReference type="GeneID" id="5433770"/>
<dbReference type="InterPro" id="IPR001128">
    <property type="entry name" value="Cyt_P450"/>
</dbReference>
<dbReference type="PANTHER" id="PTHR24305:SF166">
    <property type="entry name" value="CYTOCHROME P450 12A4, MITOCHONDRIAL-RELATED"/>
    <property type="match status" value="1"/>
</dbReference>
<dbReference type="Proteomes" id="UP000001798">
    <property type="component" value="Chromosome 9"/>
</dbReference>
<dbReference type="Gene3D" id="1.10.630.10">
    <property type="entry name" value="Cytochrome P450"/>
    <property type="match status" value="1"/>
</dbReference>
<keyword evidence="8" id="KW-0812">Transmembrane</keyword>
<evidence type="ECO:0000256" key="6">
    <source>
        <dbReference type="PIRSR" id="PIRSR602401-1"/>
    </source>
</evidence>
<dbReference type="RefSeq" id="XP_001553248.2">
    <property type="nucleotide sequence ID" value="XM_001553198.2"/>
</dbReference>
<dbReference type="PANTHER" id="PTHR24305">
    <property type="entry name" value="CYTOCHROME P450"/>
    <property type="match status" value="1"/>
</dbReference>
<dbReference type="VEuPathDB" id="FungiDB:Bcin09g06710"/>
<accession>A0A384JU61</accession>
<dbReference type="InterPro" id="IPR036396">
    <property type="entry name" value="Cyt_P450_sf"/>
</dbReference>
<keyword evidence="8" id="KW-1133">Transmembrane helix</keyword>
<comment type="similarity">
    <text evidence="2 7">Belongs to the cytochrome P450 family.</text>
</comment>
<dbReference type="KEGG" id="bfu:BCIN_09g06710"/>
<dbReference type="SUPFAM" id="SSF48264">
    <property type="entry name" value="Cytochrome P450"/>
    <property type="match status" value="1"/>
</dbReference>
<dbReference type="CDD" id="cd11070">
    <property type="entry name" value="CYP56-like"/>
    <property type="match status" value="1"/>
</dbReference>
<dbReference type="GO" id="GO:0005506">
    <property type="term" value="F:iron ion binding"/>
    <property type="evidence" value="ECO:0007669"/>
    <property type="project" value="InterPro"/>
</dbReference>
<keyword evidence="3 6" id="KW-0479">Metal-binding</keyword>
<keyword evidence="4 6" id="KW-0408">Iron</keyword>
<comment type="cofactor">
    <cofactor evidence="1 6">
        <name>heme</name>
        <dbReference type="ChEBI" id="CHEBI:30413"/>
    </cofactor>
</comment>
<feature type="transmembrane region" description="Helical" evidence="8">
    <location>
        <begin position="38"/>
        <end position="59"/>
    </location>
</feature>
<reference evidence="9 10" key="2">
    <citation type="journal article" date="2012" name="Eukaryot. Cell">
        <title>Genome update of Botrytis cinerea strains B05.10 and T4.</title>
        <authorList>
            <person name="Staats M."/>
            <person name="van Kan J.A."/>
        </authorList>
    </citation>
    <scope>NUCLEOTIDE SEQUENCE [LARGE SCALE GENOMIC DNA]</scope>
    <source>
        <strain evidence="9 10">B05.10</strain>
    </source>
</reference>
<keyword evidence="6 7" id="KW-0349">Heme</keyword>